<sequence>MKLAAAGMVASTALMGGAALAQDVIKIGSIAPKTGPLAGGAAVTQWPNVELWAKLVNERGGLNVGGTQMMLEVVEYDDKTNPGEHIKLAQRLAEQDKVDFVIAPYGTGFNIAAAPIYGRYGYPVIAVSAITDKMDELTSRYPNLFFTLGTTTAFINGVAEILVEQRDAGVIGNEVAMVNVADAFGIELADIARSRFAEEGFDIVYDKSYPLGTPDLSPVMKGAKDSGAKAFVAWSYPPDSFGLAEQAIIEDLDVSLYYSAVATSFPAFKGAYGNKINNVLGAGGTNVDDPKIAEYRAAHEEKTGKVADYWASANTYAAMQILEQAIEGAGTLDKETVTQYIKDNSFDTVMGDLSFENNVSNTFWSVGQWQDGVFRGVKGSDVEGAVPVRAKEGWAE</sequence>
<protein>
    <submittedName>
        <fullName evidence="6">Putative branched-chain amino acid transporter substrate-binding protein</fullName>
    </submittedName>
</protein>
<reference evidence="6 7" key="1">
    <citation type="submission" date="2015-06" db="EMBL/GenBank/DDBJ databases">
        <title>Draft genome sequence of an Alphaproteobacteria species associated to the Mediterranean sponge Oscarella lobularis.</title>
        <authorList>
            <person name="Jourda C."/>
            <person name="Santini S."/>
            <person name="Claverie J.-M."/>
        </authorList>
    </citation>
    <scope>NUCLEOTIDE SEQUENCE [LARGE SCALE GENOMIC DNA]</scope>
    <source>
        <strain evidence="6">IGS</strain>
    </source>
</reference>
<organism evidence="6 7">
    <name type="scientific">Candidatus Rhodobacter oscarellae</name>
    <dbReference type="NCBI Taxonomy" id="1675527"/>
    <lineage>
        <taxon>Bacteria</taxon>
        <taxon>Pseudomonadati</taxon>
        <taxon>Pseudomonadota</taxon>
        <taxon>Alphaproteobacteria</taxon>
        <taxon>Rhodobacterales</taxon>
        <taxon>Rhodobacter group</taxon>
        <taxon>Rhodobacter</taxon>
    </lineage>
</organism>
<accession>A0A0J9E6K3</accession>
<proteinExistence type="inferred from homology"/>
<keyword evidence="3" id="KW-0029">Amino-acid transport</keyword>
<keyword evidence="2 4" id="KW-0732">Signal</keyword>
<dbReference type="Proteomes" id="UP000037178">
    <property type="component" value="Unassembled WGS sequence"/>
</dbReference>
<dbReference type="Pfam" id="PF13458">
    <property type="entry name" value="Peripla_BP_6"/>
    <property type="match status" value="1"/>
</dbReference>
<dbReference type="PANTHER" id="PTHR30483:SF6">
    <property type="entry name" value="PERIPLASMIC BINDING PROTEIN OF ABC TRANSPORTER FOR NATURAL AMINO ACIDS"/>
    <property type="match status" value="1"/>
</dbReference>
<dbReference type="GO" id="GO:0006865">
    <property type="term" value="P:amino acid transport"/>
    <property type="evidence" value="ECO:0007669"/>
    <property type="project" value="UniProtKB-KW"/>
</dbReference>
<evidence type="ECO:0000256" key="4">
    <source>
        <dbReference type="SAM" id="SignalP"/>
    </source>
</evidence>
<dbReference type="AlphaFoldDB" id="A0A0J9E6K3"/>
<keyword evidence="7" id="KW-1185">Reference proteome</keyword>
<dbReference type="InterPro" id="IPR028082">
    <property type="entry name" value="Peripla_BP_I"/>
</dbReference>
<evidence type="ECO:0000313" key="7">
    <source>
        <dbReference type="Proteomes" id="UP000037178"/>
    </source>
</evidence>
<gene>
    <name evidence="6" type="ORF">AIOL_002419</name>
</gene>
<name>A0A0J9E6K3_9RHOB</name>
<evidence type="ECO:0000256" key="3">
    <source>
        <dbReference type="ARBA" id="ARBA00022970"/>
    </source>
</evidence>
<dbReference type="Gene3D" id="3.40.50.2300">
    <property type="match status" value="2"/>
</dbReference>
<evidence type="ECO:0000259" key="5">
    <source>
        <dbReference type="Pfam" id="PF13458"/>
    </source>
</evidence>
<feature type="domain" description="Leucine-binding protein" evidence="5">
    <location>
        <begin position="25"/>
        <end position="358"/>
    </location>
</feature>
<dbReference type="InterPro" id="IPR028081">
    <property type="entry name" value="Leu-bd"/>
</dbReference>
<dbReference type="STRING" id="1675527.AIOL_002419"/>
<dbReference type="CDD" id="cd06338">
    <property type="entry name" value="PBP1_ABC_ligand_binding-like"/>
    <property type="match status" value="1"/>
</dbReference>
<feature type="signal peptide" evidence="4">
    <location>
        <begin position="1"/>
        <end position="21"/>
    </location>
</feature>
<dbReference type="PANTHER" id="PTHR30483">
    <property type="entry name" value="LEUCINE-SPECIFIC-BINDING PROTEIN"/>
    <property type="match status" value="1"/>
</dbReference>
<dbReference type="SUPFAM" id="SSF53822">
    <property type="entry name" value="Periplasmic binding protein-like I"/>
    <property type="match status" value="1"/>
</dbReference>
<comment type="similarity">
    <text evidence="1">Belongs to the leucine-binding protein family.</text>
</comment>
<keyword evidence="3" id="KW-0813">Transport</keyword>
<feature type="chain" id="PRO_5005318023" evidence="4">
    <location>
        <begin position="22"/>
        <end position="396"/>
    </location>
</feature>
<evidence type="ECO:0000313" key="6">
    <source>
        <dbReference type="EMBL" id="KMW57454.1"/>
    </source>
</evidence>
<dbReference type="EMBL" id="LFTY01000002">
    <property type="protein sequence ID" value="KMW57454.1"/>
    <property type="molecule type" value="Genomic_DNA"/>
</dbReference>
<dbReference type="PATRIC" id="fig|1675527.3.peg.2540"/>
<evidence type="ECO:0000256" key="2">
    <source>
        <dbReference type="ARBA" id="ARBA00022729"/>
    </source>
</evidence>
<comment type="caution">
    <text evidence="6">The sequence shown here is derived from an EMBL/GenBank/DDBJ whole genome shotgun (WGS) entry which is preliminary data.</text>
</comment>
<dbReference type="InterPro" id="IPR051010">
    <property type="entry name" value="BCAA_transport"/>
</dbReference>
<evidence type="ECO:0000256" key="1">
    <source>
        <dbReference type="ARBA" id="ARBA00010062"/>
    </source>
</evidence>